<feature type="domain" description="S1 motif" evidence="10">
    <location>
        <begin position="636"/>
        <end position="716"/>
    </location>
</feature>
<evidence type="ECO:0000256" key="5">
    <source>
        <dbReference type="ARBA" id="ARBA00022801"/>
    </source>
</evidence>
<dbReference type="Pfam" id="PF08206">
    <property type="entry name" value="OB_RNB"/>
    <property type="match status" value="1"/>
</dbReference>
<dbReference type="RefSeq" id="WP_407883852.1">
    <property type="nucleotide sequence ID" value="NZ_BQXO01000003.1"/>
</dbReference>
<comment type="subcellular location">
    <subcellularLocation>
        <location evidence="2 8">Cytoplasm</location>
    </subcellularLocation>
</comment>
<evidence type="ECO:0000256" key="1">
    <source>
        <dbReference type="ARBA" id="ARBA00001849"/>
    </source>
</evidence>
<dbReference type="HAMAP" id="MF_01895">
    <property type="entry name" value="RNase_R"/>
    <property type="match status" value="1"/>
</dbReference>
<dbReference type="InterPro" id="IPR004476">
    <property type="entry name" value="RNase_II/RNase_R"/>
</dbReference>
<dbReference type="Pfam" id="PF17876">
    <property type="entry name" value="CSD2"/>
    <property type="match status" value="1"/>
</dbReference>
<gene>
    <name evidence="8 11" type="primary">rnr</name>
    <name evidence="11" type="ORF">JCM31185_13350</name>
</gene>
<organism evidence="11 12">
    <name type="scientific">Furfurilactobacillus curtus</name>
    <dbReference type="NCBI Taxonomy" id="1746200"/>
    <lineage>
        <taxon>Bacteria</taxon>
        <taxon>Bacillati</taxon>
        <taxon>Bacillota</taxon>
        <taxon>Bacilli</taxon>
        <taxon>Lactobacillales</taxon>
        <taxon>Lactobacillaceae</taxon>
        <taxon>Furfurilactobacillus</taxon>
    </lineage>
</organism>
<dbReference type="CDD" id="cd04471">
    <property type="entry name" value="S1_RNase_R"/>
    <property type="match status" value="1"/>
</dbReference>
<dbReference type="SMART" id="SM00955">
    <property type="entry name" value="RNB"/>
    <property type="match status" value="1"/>
</dbReference>
<dbReference type="PANTHER" id="PTHR23355">
    <property type="entry name" value="RIBONUCLEASE"/>
    <property type="match status" value="1"/>
</dbReference>
<dbReference type="InterPro" id="IPR012340">
    <property type="entry name" value="NA-bd_OB-fold"/>
</dbReference>
<dbReference type="InterPro" id="IPR011805">
    <property type="entry name" value="RNase_R"/>
</dbReference>
<evidence type="ECO:0000256" key="4">
    <source>
        <dbReference type="ARBA" id="ARBA00022722"/>
    </source>
</evidence>
<keyword evidence="3 8" id="KW-0963">Cytoplasm</keyword>
<protein>
    <recommendedName>
        <fullName evidence="8">Ribonuclease R</fullName>
        <shortName evidence="8">RNase R</shortName>
        <ecNumber evidence="8">3.1.13.1</ecNumber>
    </recommendedName>
</protein>
<keyword evidence="5 8" id="KW-0378">Hydrolase</keyword>
<evidence type="ECO:0000259" key="10">
    <source>
        <dbReference type="PROSITE" id="PS50126"/>
    </source>
</evidence>
<keyword evidence="12" id="KW-1185">Reference proteome</keyword>
<dbReference type="InterPro" id="IPR040476">
    <property type="entry name" value="CSD2"/>
</dbReference>
<dbReference type="InterPro" id="IPR001900">
    <property type="entry name" value="RNase_II/R"/>
</dbReference>
<dbReference type="NCBIfam" id="TIGR02063">
    <property type="entry name" value="RNase_R"/>
    <property type="match status" value="1"/>
</dbReference>
<dbReference type="Gene3D" id="2.40.50.140">
    <property type="entry name" value="Nucleic acid-binding proteins"/>
    <property type="match status" value="2"/>
</dbReference>
<keyword evidence="6 8" id="KW-0269">Exonuclease</keyword>
<dbReference type="PANTHER" id="PTHR23355:SF9">
    <property type="entry name" value="DIS3-LIKE EXONUCLEASE 2"/>
    <property type="match status" value="1"/>
</dbReference>
<proteinExistence type="inferred from homology"/>
<comment type="function">
    <text evidence="8">3'-5' exoribonuclease that releases 5'-nucleoside monophosphates and is involved in maturation of structured RNAs.</text>
</comment>
<dbReference type="Proteomes" id="UP001628078">
    <property type="component" value="Unassembled WGS sequence"/>
</dbReference>
<evidence type="ECO:0000256" key="7">
    <source>
        <dbReference type="ARBA" id="ARBA00022884"/>
    </source>
</evidence>
<dbReference type="InterPro" id="IPR022966">
    <property type="entry name" value="RNase_II/R_CS"/>
</dbReference>
<dbReference type="EMBL" id="BQXO01000003">
    <property type="protein sequence ID" value="GKT06047.1"/>
    <property type="molecule type" value="Genomic_DNA"/>
</dbReference>
<comment type="caution">
    <text evidence="11">The sequence shown here is derived from an EMBL/GenBank/DDBJ whole genome shotgun (WGS) entry which is preliminary data.</text>
</comment>
<accession>A0ABQ5JNC8</accession>
<dbReference type="PROSITE" id="PS50126">
    <property type="entry name" value="S1"/>
    <property type="match status" value="1"/>
</dbReference>
<sequence length="789" mass="88535">MADHNLQEQILTFLDRHQDRTFTAAEIGTALKQPEKEFTLSVQALASLERAGRVRVTDDGKWALVKPEAQLVGTFHGNDKGFGFVSYGEELPDAYINPDHTKHAMTGDTVEIKILRPADKGSDRGPEGEVTKITEHHYTQIVGEFRSKRDPKLPSVIGEVLLKDKKLGSFSFDVTDGGIHPVDGEVVTADVTAYPSDLNPQLLTGVATKVIGNADEPGIDILQIVYAHDVPSEFPQEVLDEANAIPDTVQEADKIGRVDITDQPLVTIDSIESKDLDDAVVVWKLDNGNYHLGVSIADVSYYVKEGSVLDQEAYKRGTSVYLTDRVIPMLPKRLSNGICSLNEGVERLSMTCDMEIDSTGKIVNHKIYPSLMRSHARMTYKAVNKILEAHDAKTMARYDELVGMFEDMAELHKVLVKKRHQRGAIDFDAPEAKIIVDENGHPTDIELRDRGLAERMIESFMLAANETVAEHYDRLHVPFLYRVHETPDGDRVKSFFDLLNVFGINVKGDPNNLKPKMLQSVLKEVAGTPEEQMVQTMMLRSMKQAKYSDEPLGHFGLGAEYYTHFTSPIRRYPDDMVHRMIRWYAASGTTDEAKARYADELPQIAKDTSERERRSIDTERATDDMKKAEYMADHVGEDFDAVVSSVLKFGMFVELPNTVEGLVHISNMKDDFYGFDESHLALIGERHHHIFQIGQPIKVHLEKVDKDAAAVDFTIVEPQTAPTTDIRVPHDNRGNGGRRNGGNNRGNRNFHNNSSRDEKNGVKKVNHYQSNRNRAGRSGKTNFHGDHKK</sequence>
<dbReference type="InterPro" id="IPR050180">
    <property type="entry name" value="RNR_Ribonuclease"/>
</dbReference>
<evidence type="ECO:0000256" key="2">
    <source>
        <dbReference type="ARBA" id="ARBA00004496"/>
    </source>
</evidence>
<dbReference type="Pfam" id="PF00773">
    <property type="entry name" value="RNB"/>
    <property type="match status" value="1"/>
</dbReference>
<dbReference type="SMART" id="SM00316">
    <property type="entry name" value="S1"/>
    <property type="match status" value="1"/>
</dbReference>
<dbReference type="NCBIfam" id="TIGR00358">
    <property type="entry name" value="3_prime_RNase"/>
    <property type="match status" value="1"/>
</dbReference>
<keyword evidence="4 8" id="KW-0540">Nuclease</keyword>
<feature type="region of interest" description="Disordered" evidence="9">
    <location>
        <begin position="721"/>
        <end position="789"/>
    </location>
</feature>
<reference evidence="11 12" key="1">
    <citation type="submission" date="2022-03" db="EMBL/GenBank/DDBJ databases">
        <title>Draft genome sequence of Furfurilactobacillus curtus JCM 31185.</title>
        <authorList>
            <person name="Suzuki S."/>
            <person name="Endo A."/>
            <person name="Kajikawa A."/>
        </authorList>
    </citation>
    <scope>NUCLEOTIDE SEQUENCE [LARGE SCALE GENOMIC DNA]</scope>
    <source>
        <strain evidence="11 12">JCM 31185</strain>
    </source>
</reference>
<dbReference type="InterPro" id="IPR013223">
    <property type="entry name" value="RNase_B_OB_dom"/>
</dbReference>
<dbReference type="SUPFAM" id="SSF50249">
    <property type="entry name" value="Nucleic acid-binding proteins"/>
    <property type="match status" value="3"/>
</dbReference>
<dbReference type="InterPro" id="IPR003029">
    <property type="entry name" value="S1_domain"/>
</dbReference>
<dbReference type="EC" id="3.1.13.1" evidence="8"/>
<evidence type="ECO:0000313" key="12">
    <source>
        <dbReference type="Proteomes" id="UP001628078"/>
    </source>
</evidence>
<evidence type="ECO:0000256" key="6">
    <source>
        <dbReference type="ARBA" id="ARBA00022839"/>
    </source>
</evidence>
<feature type="compositionally biased region" description="Gly residues" evidence="9">
    <location>
        <begin position="734"/>
        <end position="744"/>
    </location>
</feature>
<evidence type="ECO:0000256" key="9">
    <source>
        <dbReference type="SAM" id="MobiDB-lite"/>
    </source>
</evidence>
<dbReference type="Pfam" id="PF00575">
    <property type="entry name" value="S1"/>
    <property type="match status" value="1"/>
</dbReference>
<name>A0ABQ5JNC8_9LACO</name>
<evidence type="ECO:0000313" key="11">
    <source>
        <dbReference type="EMBL" id="GKT06047.1"/>
    </source>
</evidence>
<comment type="similarity">
    <text evidence="8">Belongs to the RNR ribonuclease family. RNase R subfamily.</text>
</comment>
<evidence type="ECO:0000256" key="8">
    <source>
        <dbReference type="HAMAP-Rule" id="MF_01895"/>
    </source>
</evidence>
<dbReference type="PROSITE" id="PS01175">
    <property type="entry name" value="RIBONUCLEASE_II"/>
    <property type="match status" value="1"/>
</dbReference>
<comment type="catalytic activity">
    <reaction evidence="1 8">
        <text>Exonucleolytic cleavage in the 3'- to 5'-direction to yield nucleoside 5'-phosphates.</text>
        <dbReference type="EC" id="3.1.13.1"/>
    </reaction>
</comment>
<evidence type="ECO:0000256" key="3">
    <source>
        <dbReference type="ARBA" id="ARBA00022490"/>
    </source>
</evidence>
<keyword evidence="7 8" id="KW-0694">RNA-binding</keyword>